<proteinExistence type="predicted"/>
<dbReference type="Proteomes" id="UP000798662">
    <property type="component" value="Chromosome 2"/>
</dbReference>
<comment type="caution">
    <text evidence="1">The sequence shown here is derived from an EMBL/GenBank/DDBJ whole genome shotgun (WGS) entry which is preliminary data.</text>
</comment>
<dbReference type="EMBL" id="CM020619">
    <property type="protein sequence ID" value="KAK1866020.1"/>
    <property type="molecule type" value="Genomic_DNA"/>
</dbReference>
<accession>A0ACC3C7D5</accession>
<evidence type="ECO:0000313" key="1">
    <source>
        <dbReference type="EMBL" id="KAK1866020.1"/>
    </source>
</evidence>
<reference evidence="1" key="1">
    <citation type="submission" date="2019-11" db="EMBL/GenBank/DDBJ databases">
        <title>Nori genome reveals adaptations in red seaweeds to the harsh intertidal environment.</title>
        <authorList>
            <person name="Wang D."/>
            <person name="Mao Y."/>
        </authorList>
    </citation>
    <scope>NUCLEOTIDE SEQUENCE</scope>
    <source>
        <tissue evidence="1">Gametophyte</tissue>
    </source>
</reference>
<sequence length="140" mass="14633">MEGVGAAAAEGLAAEGVIDSDDEADELQNYGPGAIPIAALRPACAVAMGELQHNLECFARVACLTSSGDVASVAMSESSRSGNEKVTSRFIRFLAAAYGVMAGPAGPMIEQQGQHLATTLNATLPHRIRRFFELLREGGR</sequence>
<name>A0ACC3C7D5_PYRYE</name>
<organism evidence="1 2">
    <name type="scientific">Pyropia yezoensis</name>
    <name type="common">Susabi-nori</name>
    <name type="synonym">Porphyra yezoensis</name>
    <dbReference type="NCBI Taxonomy" id="2788"/>
    <lineage>
        <taxon>Eukaryota</taxon>
        <taxon>Rhodophyta</taxon>
        <taxon>Bangiophyceae</taxon>
        <taxon>Bangiales</taxon>
        <taxon>Bangiaceae</taxon>
        <taxon>Pyropia</taxon>
    </lineage>
</organism>
<evidence type="ECO:0000313" key="2">
    <source>
        <dbReference type="Proteomes" id="UP000798662"/>
    </source>
</evidence>
<protein>
    <submittedName>
        <fullName evidence="1">Uncharacterized protein</fullName>
    </submittedName>
</protein>
<keyword evidence="2" id="KW-1185">Reference proteome</keyword>
<gene>
    <name evidence="1" type="ORF">I4F81_008540</name>
</gene>